<dbReference type="AlphaFoldDB" id="A0A286NVR6"/>
<protein>
    <submittedName>
        <fullName evidence="3">Xaa-Pro aminopeptidase</fullName>
    </submittedName>
</protein>
<dbReference type="Proteomes" id="UP000217343">
    <property type="component" value="Chromosome"/>
</dbReference>
<reference evidence="3 4" key="1">
    <citation type="submission" date="2017-06" db="EMBL/GenBank/DDBJ databases">
        <title>Sequencing and comparative analysis of myxobacterial genomes.</title>
        <authorList>
            <person name="Rupp O."/>
            <person name="Goesmann A."/>
            <person name="Sogaard-Andersen L."/>
        </authorList>
    </citation>
    <scope>NUCLEOTIDE SEQUENCE [LARGE SCALE GENOMIC DNA]</scope>
    <source>
        <strain evidence="3 4">DSM 14697</strain>
    </source>
</reference>
<feature type="domain" description="Peptidase M24" evidence="2">
    <location>
        <begin position="246"/>
        <end position="443"/>
    </location>
</feature>
<accession>A0A286NVR6</accession>
<dbReference type="Gene3D" id="3.90.230.10">
    <property type="entry name" value="Creatinase/methionine aminopeptidase superfamily"/>
    <property type="match status" value="1"/>
</dbReference>
<organism evidence="3 4">
    <name type="scientific">Corallococcus macrosporus DSM 14697</name>
    <dbReference type="NCBI Taxonomy" id="1189310"/>
    <lineage>
        <taxon>Bacteria</taxon>
        <taxon>Pseudomonadati</taxon>
        <taxon>Myxococcota</taxon>
        <taxon>Myxococcia</taxon>
        <taxon>Myxococcales</taxon>
        <taxon>Cystobacterineae</taxon>
        <taxon>Myxococcaceae</taxon>
        <taxon>Corallococcus</taxon>
    </lineage>
</organism>
<evidence type="ECO:0000259" key="2">
    <source>
        <dbReference type="Pfam" id="PF00557"/>
    </source>
</evidence>
<dbReference type="InterPro" id="IPR000994">
    <property type="entry name" value="Pept_M24"/>
</dbReference>
<evidence type="ECO:0000313" key="4">
    <source>
        <dbReference type="Proteomes" id="UP000217343"/>
    </source>
</evidence>
<dbReference type="SUPFAM" id="SSF55920">
    <property type="entry name" value="Creatinase/aminopeptidase"/>
    <property type="match status" value="1"/>
</dbReference>
<name>A0A286NVR6_9BACT</name>
<dbReference type="GO" id="GO:0004177">
    <property type="term" value="F:aminopeptidase activity"/>
    <property type="evidence" value="ECO:0007669"/>
    <property type="project" value="UniProtKB-KW"/>
</dbReference>
<keyword evidence="3" id="KW-0645">Protease</keyword>
<keyword evidence="4" id="KW-1185">Reference proteome</keyword>
<evidence type="ECO:0000313" key="3">
    <source>
        <dbReference type="EMBL" id="ATB51261.1"/>
    </source>
</evidence>
<dbReference type="Pfam" id="PF00557">
    <property type="entry name" value="Peptidase_M24"/>
    <property type="match status" value="1"/>
</dbReference>
<keyword evidence="3" id="KW-0031">Aminopeptidase</keyword>
<keyword evidence="1" id="KW-0732">Signal</keyword>
<evidence type="ECO:0000256" key="1">
    <source>
        <dbReference type="SAM" id="SignalP"/>
    </source>
</evidence>
<feature type="chain" id="PRO_5013080873" evidence="1">
    <location>
        <begin position="27"/>
        <end position="474"/>
    </location>
</feature>
<dbReference type="EMBL" id="CP022203">
    <property type="protein sequence ID" value="ATB51261.1"/>
    <property type="molecule type" value="Genomic_DNA"/>
</dbReference>
<dbReference type="InterPro" id="IPR036005">
    <property type="entry name" value="Creatinase/aminopeptidase-like"/>
</dbReference>
<feature type="signal peptide" evidence="1">
    <location>
        <begin position="1"/>
        <end position="26"/>
    </location>
</feature>
<gene>
    <name evidence="3" type="ORF">MYMAC_006919</name>
</gene>
<dbReference type="KEGG" id="mmas:MYMAC_006919"/>
<proteinExistence type="predicted"/>
<keyword evidence="3" id="KW-0378">Hydrolase</keyword>
<sequence length="474" mass="52997">MTDCAAMRTRTLLLAPLLLSTSCATVAPSSQAPAAAPAEAKSPAPERPFGTLREQAKRRQAWLAERVEKALPQLMRQYGVDMWVIPMREYNEDPVFKALVSPTSFAARRRTIYVFFDRGPEQGVERLALGGGSQGGLYTPRRAQRQVDGGGVSREAELWGPEQWQVLKQVVEERQPTRIALNVSRTFAFADGLSHGEYEGMAEALGPDWVKRFTSVDGLAVDLLAWRGADEARFYEEQTKLAWNIIETAFSNQVITPGVTTTRDVEWWMRQRLADLGLETWFQPSVDLQRQGVTEKELGDDPVIQRGDVLHCDYGVTALGLNTDTQHMGYVLREGETDVPEGLKAALKTSNRLQDIVFEELRPGRTGNDILRASLERMRAEGIDGTVYSHPIGLHGHGAGPMVGLWDRQEGVPGNGDHKVIANQWYSIELQATSAVPEWNGQRVRSAQEEDITIDAEGRVHWAWKRQTDFHLVR</sequence>